<keyword evidence="4" id="KW-0645">Protease</keyword>
<dbReference type="KEGG" id="tpi:TREPR_0831"/>
<dbReference type="Gene3D" id="3.40.630.10">
    <property type="entry name" value="Zn peptidases"/>
    <property type="match status" value="1"/>
</dbReference>
<dbReference type="AlphaFoldDB" id="F5YIR3"/>
<keyword evidence="1 4" id="KW-0378">Hydrolase</keyword>
<dbReference type="InterPro" id="IPR017439">
    <property type="entry name" value="Amidohydrolase"/>
</dbReference>
<dbReference type="Pfam" id="PF07687">
    <property type="entry name" value="M20_dimer"/>
    <property type="match status" value="1"/>
</dbReference>
<dbReference type="GO" id="GO:0046872">
    <property type="term" value="F:metal ion binding"/>
    <property type="evidence" value="ECO:0007669"/>
    <property type="project" value="UniProtKB-KW"/>
</dbReference>
<evidence type="ECO:0000313" key="5">
    <source>
        <dbReference type="Proteomes" id="UP000009223"/>
    </source>
</evidence>
<dbReference type="SUPFAM" id="SSF55031">
    <property type="entry name" value="Bacterial exopeptidase dimerisation domain"/>
    <property type="match status" value="1"/>
</dbReference>
<feature type="binding site" evidence="2">
    <location>
        <position position="98"/>
    </location>
    <ligand>
        <name>Mn(2+)</name>
        <dbReference type="ChEBI" id="CHEBI:29035"/>
        <label>2</label>
    </ligand>
</feature>
<comment type="cofactor">
    <cofactor evidence="2">
        <name>Mn(2+)</name>
        <dbReference type="ChEBI" id="CHEBI:29035"/>
    </cofactor>
    <text evidence="2">The Mn(2+) ion enhances activity.</text>
</comment>
<reference evidence="5" key="1">
    <citation type="submission" date="2009-12" db="EMBL/GenBank/DDBJ databases">
        <title>Complete sequence of Treponema primitia strain ZAS-2.</title>
        <authorList>
            <person name="Tetu S.G."/>
            <person name="Matson E."/>
            <person name="Ren Q."/>
            <person name="Seshadri R."/>
            <person name="Elbourne L."/>
            <person name="Hassan K.A."/>
            <person name="Durkin A."/>
            <person name="Radune D."/>
            <person name="Mohamoud Y."/>
            <person name="Shay R."/>
            <person name="Jin S."/>
            <person name="Zhang X."/>
            <person name="Lucey K."/>
            <person name="Ballor N.R."/>
            <person name="Ottesen E."/>
            <person name="Rosenthal R."/>
            <person name="Allen A."/>
            <person name="Leadbetter J.R."/>
            <person name="Paulsen I.T."/>
        </authorList>
    </citation>
    <scope>NUCLEOTIDE SEQUENCE [LARGE SCALE GENOMIC DNA]</scope>
    <source>
        <strain evidence="5">ATCC BAA-887 / DSM 12427 / ZAS-2</strain>
    </source>
</reference>
<dbReference type="PANTHER" id="PTHR11014:SF63">
    <property type="entry name" value="METALLOPEPTIDASE, PUTATIVE (AFU_ORTHOLOGUE AFUA_6G09600)-RELATED"/>
    <property type="match status" value="1"/>
</dbReference>
<keyword evidence="2" id="KW-0464">Manganese</keyword>
<dbReference type="EMBL" id="CP001843">
    <property type="protein sequence ID" value="AEF86848.1"/>
    <property type="molecule type" value="Genomic_DNA"/>
</dbReference>
<dbReference type="NCBIfam" id="TIGR01891">
    <property type="entry name" value="amidohydrolases"/>
    <property type="match status" value="1"/>
</dbReference>
<dbReference type="InterPro" id="IPR002933">
    <property type="entry name" value="Peptidase_M20"/>
</dbReference>
<dbReference type="Proteomes" id="UP000009223">
    <property type="component" value="Chromosome"/>
</dbReference>
<gene>
    <name evidence="4" type="ordered locus">TREPR_0831</name>
</gene>
<keyword evidence="5" id="KW-1185">Reference proteome</keyword>
<reference evidence="4 5" key="2">
    <citation type="journal article" date="2011" name="ISME J.">
        <title>RNA-seq reveals cooperative metabolic interactions between two termite-gut spirochete species in co-culture.</title>
        <authorList>
            <person name="Rosenthal A.Z."/>
            <person name="Matson E.G."/>
            <person name="Eldar A."/>
            <person name="Leadbetter J.R."/>
        </authorList>
    </citation>
    <scope>NUCLEOTIDE SEQUENCE [LARGE SCALE GENOMIC DNA]</scope>
    <source>
        <strain evidence="5">ATCC BAA-887 / DSM 12427 / ZAS-2</strain>
    </source>
</reference>
<evidence type="ECO:0000256" key="2">
    <source>
        <dbReference type="PIRSR" id="PIRSR005962-1"/>
    </source>
</evidence>
<dbReference type="STRING" id="545694.TREPR_0831"/>
<dbReference type="RefSeq" id="WP_015709216.1">
    <property type="nucleotide sequence ID" value="NC_015578.1"/>
</dbReference>
<organism evidence="4 5">
    <name type="scientific">Treponema primitia (strain ATCC BAA-887 / DSM 12427 / ZAS-2)</name>
    <dbReference type="NCBI Taxonomy" id="545694"/>
    <lineage>
        <taxon>Bacteria</taxon>
        <taxon>Pseudomonadati</taxon>
        <taxon>Spirochaetota</taxon>
        <taxon>Spirochaetia</taxon>
        <taxon>Spirochaetales</taxon>
        <taxon>Treponemataceae</taxon>
        <taxon>Treponema</taxon>
    </lineage>
</organism>
<evidence type="ECO:0000313" key="4">
    <source>
        <dbReference type="EMBL" id="AEF86848.1"/>
    </source>
</evidence>
<dbReference type="OrthoDB" id="9776731at2"/>
<evidence type="ECO:0000259" key="3">
    <source>
        <dbReference type="Pfam" id="PF07687"/>
    </source>
</evidence>
<name>F5YIR3_TREPZ</name>
<dbReference type="Pfam" id="PF01546">
    <property type="entry name" value="Peptidase_M20"/>
    <property type="match status" value="1"/>
</dbReference>
<dbReference type="eggNOG" id="COG1473">
    <property type="taxonomic scope" value="Bacteria"/>
</dbReference>
<dbReference type="GO" id="GO:0004180">
    <property type="term" value="F:carboxypeptidase activity"/>
    <property type="evidence" value="ECO:0007669"/>
    <property type="project" value="UniProtKB-KW"/>
</dbReference>
<dbReference type="PANTHER" id="PTHR11014">
    <property type="entry name" value="PEPTIDASE M20 FAMILY MEMBER"/>
    <property type="match status" value="1"/>
</dbReference>
<dbReference type="PIRSF" id="PIRSF005962">
    <property type="entry name" value="Pept_M20D_amidohydro"/>
    <property type="match status" value="1"/>
</dbReference>
<proteinExistence type="predicted"/>
<dbReference type="FunFam" id="3.30.70.360:FF:000001">
    <property type="entry name" value="N-acetyldiaminopimelate deacetylase"/>
    <property type="match status" value="1"/>
</dbReference>
<dbReference type="Gene3D" id="3.30.70.360">
    <property type="match status" value="1"/>
</dbReference>
<dbReference type="GO" id="GO:0019877">
    <property type="term" value="P:diaminopimelate biosynthetic process"/>
    <property type="evidence" value="ECO:0007669"/>
    <property type="project" value="UniProtKB-ARBA"/>
</dbReference>
<keyword evidence="4" id="KW-0121">Carboxypeptidase</keyword>
<feature type="binding site" evidence="2">
    <location>
        <position position="350"/>
    </location>
    <ligand>
        <name>Mn(2+)</name>
        <dbReference type="ChEBI" id="CHEBI:29035"/>
        <label>2</label>
    </ligand>
</feature>
<dbReference type="GO" id="GO:0050118">
    <property type="term" value="F:N-acetyldiaminopimelate deacetylase activity"/>
    <property type="evidence" value="ECO:0007669"/>
    <property type="project" value="UniProtKB-ARBA"/>
</dbReference>
<protein>
    <submittedName>
        <fullName evidence="4">Thermostable carboxypeptidase 1</fullName>
        <ecNumber evidence="4">3.4.17.-</ecNumber>
    </submittedName>
</protein>
<feature type="binding site" evidence="2">
    <location>
        <position position="134"/>
    </location>
    <ligand>
        <name>Mn(2+)</name>
        <dbReference type="ChEBI" id="CHEBI:29035"/>
        <label>2</label>
    </ligand>
</feature>
<dbReference type="EC" id="3.4.17.-" evidence="4"/>
<dbReference type="InterPro" id="IPR036264">
    <property type="entry name" value="Bact_exopeptidase_dim_dom"/>
</dbReference>
<evidence type="ECO:0000256" key="1">
    <source>
        <dbReference type="ARBA" id="ARBA00022801"/>
    </source>
</evidence>
<feature type="binding site" evidence="2">
    <location>
        <position position="100"/>
    </location>
    <ligand>
        <name>Mn(2+)</name>
        <dbReference type="ChEBI" id="CHEBI:29035"/>
        <label>2</label>
    </ligand>
</feature>
<accession>F5YIR3</accession>
<dbReference type="InterPro" id="IPR011650">
    <property type="entry name" value="Peptidase_M20_dimer"/>
</dbReference>
<feature type="binding site" evidence="2">
    <location>
        <position position="158"/>
    </location>
    <ligand>
        <name>Mn(2+)</name>
        <dbReference type="ChEBI" id="CHEBI:29035"/>
        <label>2</label>
    </ligand>
</feature>
<dbReference type="HOGENOM" id="CLU_023257_1_1_12"/>
<keyword evidence="2" id="KW-0479">Metal-binding</keyword>
<sequence length="387" mass="41260">MPNRDLQGILESHFEWFHRRPELSNQEHETTAHIREILEAAGIEILDVPLKTGLVARLKGSISEGPVVALRSDIDALSITEVSQSPYPSEHPGVMHACGHDFHLTSLLGAAVLLQKERDTLPGAIKLLFQPAEEGGNGAQQVLDSGVLDDVQEIYGLHTSAEHESGIIAVSPGAVNAAVGAFRILLHGKGGHAALPHFCLDPIPAAAQIISAAQTIVSRTISPFDQAVLSITHIEAGTTWNVIPPEALLEGTIRTFNTERLSEVSEQLEKLARGIGENMGLKVEYSWQINTVATNNDPLLSGFVADTARNLGFTVVPAVPSMGGEDFALYQQRIPGAFWTIGVGSPQALHHPGFTADPAALSTAAELMAALGVAALRRMADNPERAL</sequence>
<dbReference type="SUPFAM" id="SSF53187">
    <property type="entry name" value="Zn-dependent exopeptidases"/>
    <property type="match status" value="1"/>
</dbReference>
<feature type="domain" description="Peptidase M20 dimerisation" evidence="3">
    <location>
        <begin position="182"/>
        <end position="273"/>
    </location>
</feature>